<protein>
    <recommendedName>
        <fullName evidence="8">Exonuclease domain-containing protein</fullName>
    </recommendedName>
</protein>
<proteinExistence type="inferred from homology"/>
<dbReference type="InterPro" id="IPR047021">
    <property type="entry name" value="REXO1/3/4-like"/>
</dbReference>
<comment type="subcellular location">
    <subcellularLocation>
        <location evidence="1">Nucleus</location>
    </subcellularLocation>
</comment>
<dbReference type="InterPro" id="IPR013520">
    <property type="entry name" value="Ribonucl_H"/>
</dbReference>
<dbReference type="EMBL" id="KB908526">
    <property type="protein sequence ID" value="EOA88857.1"/>
    <property type="molecule type" value="Genomic_DNA"/>
</dbReference>
<dbReference type="PANTHER" id="PTHR12801:SF115">
    <property type="entry name" value="FI18136P1-RELATED"/>
    <property type="match status" value="1"/>
</dbReference>
<dbReference type="GeneID" id="19396968"/>
<feature type="compositionally biased region" description="Basic and acidic residues" evidence="7">
    <location>
        <begin position="86"/>
        <end position="95"/>
    </location>
</feature>
<dbReference type="eggNOG" id="KOG2248">
    <property type="taxonomic scope" value="Eukaryota"/>
</dbReference>
<feature type="domain" description="Exonuclease" evidence="8">
    <location>
        <begin position="358"/>
        <end position="518"/>
    </location>
</feature>
<keyword evidence="4" id="KW-0378">Hydrolase</keyword>
<dbReference type="InterPro" id="IPR036397">
    <property type="entry name" value="RNaseH_sf"/>
</dbReference>
<gene>
    <name evidence="9" type="ORF">SETTUDRAFT_148358</name>
</gene>
<dbReference type="PANTHER" id="PTHR12801">
    <property type="entry name" value="RNA EXONUCLEASE REXO1 / RECO3 FAMILY MEMBER-RELATED"/>
    <property type="match status" value="1"/>
</dbReference>
<evidence type="ECO:0000256" key="2">
    <source>
        <dbReference type="ARBA" id="ARBA00006357"/>
    </source>
</evidence>
<evidence type="ECO:0000313" key="10">
    <source>
        <dbReference type="Proteomes" id="UP000016935"/>
    </source>
</evidence>
<evidence type="ECO:0000256" key="7">
    <source>
        <dbReference type="SAM" id="MobiDB-lite"/>
    </source>
</evidence>
<evidence type="ECO:0000259" key="8">
    <source>
        <dbReference type="SMART" id="SM00479"/>
    </source>
</evidence>
<dbReference type="InterPro" id="IPR012337">
    <property type="entry name" value="RNaseH-like_sf"/>
</dbReference>
<dbReference type="Gene3D" id="3.30.420.10">
    <property type="entry name" value="Ribonuclease H-like superfamily/Ribonuclease H"/>
    <property type="match status" value="1"/>
</dbReference>
<keyword evidence="10" id="KW-1185">Reference proteome</keyword>
<dbReference type="CDD" id="cd06145">
    <property type="entry name" value="REX1_like"/>
    <property type="match status" value="1"/>
</dbReference>
<reference evidence="9 10" key="2">
    <citation type="journal article" date="2013" name="PLoS Genet.">
        <title>Comparative genome structure, secondary metabolite, and effector coding capacity across Cochliobolus pathogens.</title>
        <authorList>
            <person name="Condon B.J."/>
            <person name="Leng Y."/>
            <person name="Wu D."/>
            <person name="Bushley K.E."/>
            <person name="Ohm R.A."/>
            <person name="Otillar R."/>
            <person name="Martin J."/>
            <person name="Schackwitz W."/>
            <person name="Grimwood J."/>
            <person name="MohdZainudin N."/>
            <person name="Xue C."/>
            <person name="Wang R."/>
            <person name="Manning V.A."/>
            <person name="Dhillon B."/>
            <person name="Tu Z.J."/>
            <person name="Steffenson B.J."/>
            <person name="Salamov A."/>
            <person name="Sun H."/>
            <person name="Lowry S."/>
            <person name="LaButti K."/>
            <person name="Han J."/>
            <person name="Copeland A."/>
            <person name="Lindquist E."/>
            <person name="Barry K."/>
            <person name="Schmutz J."/>
            <person name="Baker S.E."/>
            <person name="Ciuffetti L.M."/>
            <person name="Grigoriev I.V."/>
            <person name="Zhong S."/>
            <person name="Turgeon B.G."/>
        </authorList>
    </citation>
    <scope>NUCLEOTIDE SEQUENCE [LARGE SCALE GENOMIC DNA]</scope>
    <source>
        <strain evidence="10">28A</strain>
    </source>
</reference>
<dbReference type="GO" id="GO:0005634">
    <property type="term" value="C:nucleus"/>
    <property type="evidence" value="ECO:0007669"/>
    <property type="project" value="UniProtKB-SubCell"/>
</dbReference>
<reference evidence="9 10" key="1">
    <citation type="journal article" date="2012" name="PLoS Pathog.">
        <title>Diverse lifestyles and strategies of plant pathogenesis encoded in the genomes of eighteen Dothideomycetes fungi.</title>
        <authorList>
            <person name="Ohm R.A."/>
            <person name="Feau N."/>
            <person name="Henrissat B."/>
            <person name="Schoch C.L."/>
            <person name="Horwitz B.A."/>
            <person name="Barry K.W."/>
            <person name="Condon B.J."/>
            <person name="Copeland A.C."/>
            <person name="Dhillon B."/>
            <person name="Glaser F."/>
            <person name="Hesse C.N."/>
            <person name="Kosti I."/>
            <person name="LaButti K."/>
            <person name="Lindquist E.A."/>
            <person name="Lucas S."/>
            <person name="Salamov A.A."/>
            <person name="Bradshaw R.E."/>
            <person name="Ciuffetti L."/>
            <person name="Hamelin R.C."/>
            <person name="Kema G.H.J."/>
            <person name="Lawrence C."/>
            <person name="Scott J.A."/>
            <person name="Spatafora J.W."/>
            <person name="Turgeon B.G."/>
            <person name="de Wit P.J.G.M."/>
            <person name="Zhong S."/>
            <person name="Goodwin S.B."/>
            <person name="Grigoriev I.V."/>
        </authorList>
    </citation>
    <scope>NUCLEOTIDE SEQUENCE [LARGE SCALE GENOMIC DNA]</scope>
    <source>
        <strain evidence="10">28A</strain>
    </source>
</reference>
<evidence type="ECO:0000313" key="9">
    <source>
        <dbReference type="EMBL" id="EOA88857.1"/>
    </source>
</evidence>
<evidence type="ECO:0000256" key="3">
    <source>
        <dbReference type="ARBA" id="ARBA00022722"/>
    </source>
</evidence>
<dbReference type="HOGENOM" id="CLU_008679_1_0_1"/>
<dbReference type="SUPFAM" id="SSF53098">
    <property type="entry name" value="Ribonuclease H-like"/>
    <property type="match status" value="1"/>
</dbReference>
<feature type="region of interest" description="Disordered" evidence="7">
    <location>
        <begin position="1"/>
        <end position="95"/>
    </location>
</feature>
<name>R0KLM5_EXST2</name>
<dbReference type="FunFam" id="3.30.420.10:FF:000019">
    <property type="entry name" value="RNA exonuclease NEF-sp"/>
    <property type="match status" value="1"/>
</dbReference>
<dbReference type="RefSeq" id="XP_008023510.1">
    <property type="nucleotide sequence ID" value="XM_008025319.1"/>
</dbReference>
<evidence type="ECO:0000256" key="1">
    <source>
        <dbReference type="ARBA" id="ARBA00004123"/>
    </source>
</evidence>
<dbReference type="STRING" id="671987.R0KLM5"/>
<feature type="region of interest" description="Disordered" evidence="7">
    <location>
        <begin position="260"/>
        <end position="280"/>
    </location>
</feature>
<dbReference type="Proteomes" id="UP000016935">
    <property type="component" value="Unassembled WGS sequence"/>
</dbReference>
<dbReference type="GO" id="GO:0003676">
    <property type="term" value="F:nucleic acid binding"/>
    <property type="evidence" value="ECO:0007669"/>
    <property type="project" value="InterPro"/>
</dbReference>
<evidence type="ECO:0000256" key="6">
    <source>
        <dbReference type="ARBA" id="ARBA00023242"/>
    </source>
</evidence>
<evidence type="ECO:0000256" key="5">
    <source>
        <dbReference type="ARBA" id="ARBA00022839"/>
    </source>
</evidence>
<comment type="similarity">
    <text evidence="2">Belongs to the REXO1/REXO3 family.</text>
</comment>
<keyword evidence="3" id="KW-0540">Nuclease</keyword>
<dbReference type="SMART" id="SM00479">
    <property type="entry name" value="EXOIII"/>
    <property type="match status" value="1"/>
</dbReference>
<accession>R0KLM5</accession>
<dbReference type="GO" id="GO:0004527">
    <property type="term" value="F:exonuclease activity"/>
    <property type="evidence" value="ECO:0007669"/>
    <property type="project" value="UniProtKB-KW"/>
</dbReference>
<organism evidence="9 10">
    <name type="scientific">Exserohilum turcicum (strain 28A)</name>
    <name type="common">Northern leaf blight fungus</name>
    <name type="synonym">Setosphaeria turcica</name>
    <dbReference type="NCBI Taxonomy" id="671987"/>
    <lineage>
        <taxon>Eukaryota</taxon>
        <taxon>Fungi</taxon>
        <taxon>Dikarya</taxon>
        <taxon>Ascomycota</taxon>
        <taxon>Pezizomycotina</taxon>
        <taxon>Dothideomycetes</taxon>
        <taxon>Pleosporomycetidae</taxon>
        <taxon>Pleosporales</taxon>
        <taxon>Pleosporineae</taxon>
        <taxon>Pleosporaceae</taxon>
        <taxon>Exserohilum</taxon>
    </lineage>
</organism>
<dbReference type="AlphaFoldDB" id="R0KLM5"/>
<dbReference type="InterPro" id="IPR034922">
    <property type="entry name" value="REX1-like_exo"/>
</dbReference>
<feature type="region of interest" description="Disordered" evidence="7">
    <location>
        <begin position="174"/>
        <end position="193"/>
    </location>
</feature>
<dbReference type="OrthoDB" id="206335at2759"/>
<sequence>MAKRKRGAHDDRPPVDVGLGATLAHMRGGDEDNVDEATRTAAQSGGGDEGWTVVGADKRRRKGPNAHQKDGGHRHPAGTQDADQSLSREDRRKERKLDRNYPAIEHSHHARLNSHVKVTDLQALVLYLLADGNAPQWVSVRCRTNIQQVVMLMVPGLDLGMFNGGVALEAAPPPNAEAAEGEATDSKPKRLSISPDDFYPASLKPDRLPASLKPLAAMFEHVWPVKAIGEHRNNQYQRVHSPIHTMLSSQIPKTHEEKQMKKSGNHKGPMPQNSKHWENKPTPITRYIASLMEQQENEYVLHPALFTTEESREANGERRRLARQTASDGWVDTHVTNLVDGQAADQDVEQGSLTAGRHIMSIDCEMCKAEDEQLVLTRISVVDWDGKVVMDKLVKPEVTIKDHLTQWSGITASMLQDVTTTLADIQKELLELIMPRTILVGHSLNSDLNALKLTHPFIIDTGILYPHPRGPPYKQSLKWLAQKYLKREVQKGAKGHDSVEDAQTCLDLVKLKCEKGPRWGSSDTNAESIFKRLDRSMRPKSNNAHRAGAVIDWGDPNRGHGGQARVAIGCKTDAEVVEAIDRTLKGQAEGKDGTTDKIDFVWGRLRELELARGWWDDAKSADVEQLRQQGLERLGVSQHGDDTDISLEGAALGDAVSRTVERIGQVYASLPRCTAFIVYSGTGDPREMRRLQAMYQQYRHEYATKNWDNLSVKWTDTERQALSLACQEARNGVGLIVVK</sequence>
<keyword evidence="6" id="KW-0539">Nucleus</keyword>
<evidence type="ECO:0000256" key="4">
    <source>
        <dbReference type="ARBA" id="ARBA00022801"/>
    </source>
</evidence>
<keyword evidence="5" id="KW-0269">Exonuclease</keyword>